<keyword evidence="3" id="KW-1185">Reference proteome</keyword>
<sequence>MTSVERDSSGVYGQVEKPSYSILTYTWGRWKVRSQTQQDQPAIPIKGTNWKMPVVKKEHFTVAQFQAVLDRMRDGGSDWAWVDIACIDQEDEELNAQEVGRQASIFKKARNVYVWLSGLSTDVLQKVINEISKTGPHLTNHLMEHLPGLPYVHLNRLYTAFDILFSDPWFSSLWTLQEVIMRHDAKVLSSSAESVRWDEDHSTFLSMVINACRNIYGDLDHLREALSTVERDNGHLSPDEERVRDEVTQLSKHILRAGFNFFLGTNPNIQYGIAKYRRTSREVDRIYAIMQIYNLRVGKSARPGDSPALPSLINEFALAIITQCPVIGQSFIHTTPPARGLSWRITENSTVPHFLRTFNNMRPQCSVVCDSFSNNLRITGKVCLLHLLGRPKNPFTGIDSSGITVAADAMRRKTVHPMGKSAHDTSGLSDYLQLQIEYGRDIWVLLLGKGDTWTGTVTYGLLVYPGEKESGEWLLGKDPCKRVGVCSVRPMTRIIPWRQATILLE</sequence>
<evidence type="ECO:0000259" key="1">
    <source>
        <dbReference type="Pfam" id="PF06985"/>
    </source>
</evidence>
<name>A0A9W9S4H8_9EURO</name>
<dbReference type="PANTHER" id="PTHR24148:SF64">
    <property type="entry name" value="HETEROKARYON INCOMPATIBILITY DOMAIN-CONTAINING PROTEIN"/>
    <property type="match status" value="1"/>
</dbReference>
<dbReference type="OrthoDB" id="2157530at2759"/>
<reference evidence="2" key="1">
    <citation type="submission" date="2022-12" db="EMBL/GenBank/DDBJ databases">
        <authorList>
            <person name="Petersen C."/>
        </authorList>
    </citation>
    <scope>NUCLEOTIDE SEQUENCE</scope>
    <source>
        <strain evidence="2">IBT 3081</strain>
    </source>
</reference>
<dbReference type="PANTHER" id="PTHR24148">
    <property type="entry name" value="ANKYRIN REPEAT DOMAIN-CONTAINING PROTEIN 39 HOMOLOG-RELATED"/>
    <property type="match status" value="1"/>
</dbReference>
<gene>
    <name evidence="2" type="ORF">N7517_003872</name>
</gene>
<dbReference type="InterPro" id="IPR052895">
    <property type="entry name" value="HetReg/Transcr_Mod"/>
</dbReference>
<reference evidence="2" key="2">
    <citation type="journal article" date="2023" name="IMA Fungus">
        <title>Comparative genomic study of the Penicillium genus elucidates a diverse pangenome and 15 lateral gene transfer events.</title>
        <authorList>
            <person name="Petersen C."/>
            <person name="Sorensen T."/>
            <person name="Nielsen M.R."/>
            <person name="Sondergaard T.E."/>
            <person name="Sorensen J.L."/>
            <person name="Fitzpatrick D.A."/>
            <person name="Frisvad J.C."/>
            <person name="Nielsen K.L."/>
        </authorList>
    </citation>
    <scope>NUCLEOTIDE SEQUENCE</scope>
    <source>
        <strain evidence="2">IBT 3081</strain>
    </source>
</reference>
<feature type="domain" description="Heterokaryon incompatibility" evidence="1">
    <location>
        <begin position="20"/>
        <end position="178"/>
    </location>
</feature>
<comment type="caution">
    <text evidence="2">The sequence shown here is derived from an EMBL/GenBank/DDBJ whole genome shotgun (WGS) entry which is preliminary data.</text>
</comment>
<evidence type="ECO:0000313" key="2">
    <source>
        <dbReference type="EMBL" id="KAJ5371866.1"/>
    </source>
</evidence>
<accession>A0A9W9S4H8</accession>
<protein>
    <submittedName>
        <fullName evidence="2">Heterokaryon incompatibility protein-domain-containing protein</fullName>
    </submittedName>
</protein>
<dbReference type="Proteomes" id="UP001147752">
    <property type="component" value="Unassembled WGS sequence"/>
</dbReference>
<dbReference type="GeneID" id="81460785"/>
<dbReference type="Pfam" id="PF06985">
    <property type="entry name" value="HET"/>
    <property type="match status" value="1"/>
</dbReference>
<dbReference type="EMBL" id="JAPZBT010000002">
    <property type="protein sequence ID" value="KAJ5371866.1"/>
    <property type="molecule type" value="Genomic_DNA"/>
</dbReference>
<evidence type="ECO:0000313" key="3">
    <source>
        <dbReference type="Proteomes" id="UP001147752"/>
    </source>
</evidence>
<proteinExistence type="predicted"/>
<dbReference type="AlphaFoldDB" id="A0A9W9S4H8"/>
<dbReference type="InterPro" id="IPR010730">
    <property type="entry name" value="HET"/>
</dbReference>
<organism evidence="2 3">
    <name type="scientific">Penicillium concentricum</name>
    <dbReference type="NCBI Taxonomy" id="293559"/>
    <lineage>
        <taxon>Eukaryota</taxon>
        <taxon>Fungi</taxon>
        <taxon>Dikarya</taxon>
        <taxon>Ascomycota</taxon>
        <taxon>Pezizomycotina</taxon>
        <taxon>Eurotiomycetes</taxon>
        <taxon>Eurotiomycetidae</taxon>
        <taxon>Eurotiales</taxon>
        <taxon>Aspergillaceae</taxon>
        <taxon>Penicillium</taxon>
    </lineage>
</organism>
<dbReference type="RefSeq" id="XP_056577852.1">
    <property type="nucleotide sequence ID" value="XM_056721602.1"/>
</dbReference>